<keyword evidence="3" id="KW-1185">Reference proteome</keyword>
<keyword evidence="1" id="KW-0472">Membrane</keyword>
<keyword evidence="1" id="KW-0812">Transmembrane</keyword>
<gene>
    <name evidence="2" type="ORF">ARALYDRAFT_892941</name>
</gene>
<dbReference type="Proteomes" id="UP000008694">
    <property type="component" value="Unassembled WGS sequence"/>
</dbReference>
<dbReference type="EMBL" id="GL348714">
    <property type="protein sequence ID" value="EFH62593.1"/>
    <property type="molecule type" value="Genomic_DNA"/>
</dbReference>
<evidence type="ECO:0000313" key="3">
    <source>
        <dbReference type="Proteomes" id="UP000008694"/>
    </source>
</evidence>
<accession>D7KS74</accession>
<keyword evidence="1" id="KW-1133">Transmembrane helix</keyword>
<sequence>MATKLHSQHSCFDGVHCFCLLGFCFFTISISLRLSVVARIRILQTSRERRLESS</sequence>
<organism evidence="3">
    <name type="scientific">Arabidopsis lyrata subsp. lyrata</name>
    <name type="common">Lyre-leaved rock-cress</name>
    <dbReference type="NCBI Taxonomy" id="81972"/>
    <lineage>
        <taxon>Eukaryota</taxon>
        <taxon>Viridiplantae</taxon>
        <taxon>Streptophyta</taxon>
        <taxon>Embryophyta</taxon>
        <taxon>Tracheophyta</taxon>
        <taxon>Spermatophyta</taxon>
        <taxon>Magnoliopsida</taxon>
        <taxon>eudicotyledons</taxon>
        <taxon>Gunneridae</taxon>
        <taxon>Pentapetalae</taxon>
        <taxon>rosids</taxon>
        <taxon>malvids</taxon>
        <taxon>Brassicales</taxon>
        <taxon>Brassicaceae</taxon>
        <taxon>Camelineae</taxon>
        <taxon>Arabidopsis</taxon>
    </lineage>
</organism>
<proteinExistence type="predicted"/>
<evidence type="ECO:0000313" key="2">
    <source>
        <dbReference type="EMBL" id="EFH62593.1"/>
    </source>
</evidence>
<reference evidence="3" key="1">
    <citation type="journal article" date="2011" name="Nat. Genet.">
        <title>The Arabidopsis lyrata genome sequence and the basis of rapid genome size change.</title>
        <authorList>
            <person name="Hu T.T."/>
            <person name="Pattyn P."/>
            <person name="Bakker E.G."/>
            <person name="Cao J."/>
            <person name="Cheng J.-F."/>
            <person name="Clark R.M."/>
            <person name="Fahlgren N."/>
            <person name="Fawcett J.A."/>
            <person name="Grimwood J."/>
            <person name="Gundlach H."/>
            <person name="Haberer G."/>
            <person name="Hollister J.D."/>
            <person name="Ossowski S."/>
            <person name="Ottilar R.P."/>
            <person name="Salamov A.A."/>
            <person name="Schneeberger K."/>
            <person name="Spannagl M."/>
            <person name="Wang X."/>
            <person name="Yang L."/>
            <person name="Nasrallah M.E."/>
            <person name="Bergelson J."/>
            <person name="Carrington J.C."/>
            <person name="Gaut B.S."/>
            <person name="Schmutz J."/>
            <person name="Mayer K.F.X."/>
            <person name="Van de Peer Y."/>
            <person name="Grigoriev I.V."/>
            <person name="Nordborg M."/>
            <person name="Weigel D."/>
            <person name="Guo Y.-L."/>
        </authorList>
    </citation>
    <scope>NUCLEOTIDE SEQUENCE [LARGE SCALE GENOMIC DNA]</scope>
    <source>
        <strain evidence="3">cv. MN47</strain>
    </source>
</reference>
<dbReference type="AlphaFoldDB" id="D7KS74"/>
<evidence type="ECO:0000256" key="1">
    <source>
        <dbReference type="SAM" id="Phobius"/>
    </source>
</evidence>
<dbReference type="Gramene" id="scaffold_200015.1">
    <property type="protein sequence ID" value="scaffold_200015.1"/>
    <property type="gene ID" value="scaffold_200015.1"/>
</dbReference>
<feature type="transmembrane region" description="Helical" evidence="1">
    <location>
        <begin position="20"/>
        <end position="40"/>
    </location>
</feature>
<name>D7KS74_ARALL</name>
<dbReference type="HOGENOM" id="CLU_3053048_0_0_1"/>
<protein>
    <submittedName>
        <fullName evidence="2">Predicted protein</fullName>
    </submittedName>
</protein>